<feature type="coiled-coil region" evidence="7">
    <location>
        <begin position="198"/>
        <end position="270"/>
    </location>
</feature>
<evidence type="ECO:0000313" key="10">
    <source>
        <dbReference type="EMBL" id="KAK7865035.1"/>
    </source>
</evidence>
<feature type="transmembrane region" description="Helical" evidence="9">
    <location>
        <begin position="632"/>
        <end position="655"/>
    </location>
</feature>
<keyword evidence="4" id="KW-0333">Golgi apparatus</keyword>
<accession>A0AAN9Z7S7</accession>
<dbReference type="PANTHER" id="PTHR13815">
    <property type="entry name" value="GOLGIN-84"/>
    <property type="match status" value="1"/>
</dbReference>
<evidence type="ECO:0000256" key="8">
    <source>
        <dbReference type="SAM" id="MobiDB-lite"/>
    </source>
</evidence>
<reference evidence="10 11" key="1">
    <citation type="submission" date="2024-03" db="EMBL/GenBank/DDBJ databases">
        <title>The genome assembly and annotation of the cricket Gryllus longicercus Weissman &amp; Gray.</title>
        <authorList>
            <person name="Szrajer S."/>
            <person name="Gray D."/>
            <person name="Ylla G."/>
        </authorList>
    </citation>
    <scope>NUCLEOTIDE SEQUENCE [LARGE SCALE GENOMIC DNA]</scope>
    <source>
        <strain evidence="10">DAG 2021-001</strain>
        <tissue evidence="10">Whole body minus gut</tissue>
    </source>
</reference>
<dbReference type="GO" id="GO:0000139">
    <property type="term" value="C:Golgi membrane"/>
    <property type="evidence" value="ECO:0007669"/>
    <property type="project" value="UniProtKB-SubCell"/>
</dbReference>
<feature type="region of interest" description="Disordered" evidence="8">
    <location>
        <begin position="468"/>
        <end position="488"/>
    </location>
</feature>
<dbReference type="EMBL" id="JAZDUA010000188">
    <property type="protein sequence ID" value="KAK7865035.1"/>
    <property type="molecule type" value="Genomic_DNA"/>
</dbReference>
<evidence type="ECO:0000256" key="5">
    <source>
        <dbReference type="ARBA" id="ARBA00023054"/>
    </source>
</evidence>
<feature type="compositionally biased region" description="Polar residues" evidence="8">
    <location>
        <begin position="165"/>
        <end position="175"/>
    </location>
</feature>
<gene>
    <name evidence="10" type="ORF">R5R35_000051</name>
</gene>
<dbReference type="GO" id="GO:0000301">
    <property type="term" value="P:retrograde transport, vesicle recycling within Golgi"/>
    <property type="evidence" value="ECO:0007669"/>
    <property type="project" value="TreeGrafter"/>
</dbReference>
<evidence type="ECO:0000256" key="9">
    <source>
        <dbReference type="SAM" id="Phobius"/>
    </source>
</evidence>
<keyword evidence="3 9" id="KW-1133">Transmembrane helix</keyword>
<comment type="subcellular location">
    <subcellularLocation>
        <location evidence="1">Golgi apparatus membrane</location>
        <topology evidence="1">Single-pass type IV membrane protein</topology>
    </subcellularLocation>
</comment>
<feature type="coiled-coil region" evidence="7">
    <location>
        <begin position="544"/>
        <end position="574"/>
    </location>
</feature>
<dbReference type="Proteomes" id="UP001378592">
    <property type="component" value="Unassembled WGS sequence"/>
</dbReference>
<comment type="caution">
    <text evidence="10">The sequence shown here is derived from an EMBL/GenBank/DDBJ whole genome shotgun (WGS) entry which is preliminary data.</text>
</comment>
<keyword evidence="6 9" id="KW-0472">Membrane</keyword>
<evidence type="ECO:0000313" key="11">
    <source>
        <dbReference type="Proteomes" id="UP001378592"/>
    </source>
</evidence>
<evidence type="ECO:0000256" key="4">
    <source>
        <dbReference type="ARBA" id="ARBA00023034"/>
    </source>
</evidence>
<feature type="compositionally biased region" description="Low complexity" evidence="8">
    <location>
        <begin position="153"/>
        <end position="163"/>
    </location>
</feature>
<feature type="region of interest" description="Disordered" evidence="8">
    <location>
        <begin position="149"/>
        <end position="175"/>
    </location>
</feature>
<keyword evidence="5 7" id="KW-0175">Coiled coil</keyword>
<dbReference type="GO" id="GO:0007030">
    <property type="term" value="P:Golgi organization"/>
    <property type="evidence" value="ECO:0007669"/>
    <property type="project" value="InterPro"/>
</dbReference>
<dbReference type="Pfam" id="PF09787">
    <property type="entry name" value="Golgin_A5"/>
    <property type="match status" value="1"/>
</dbReference>
<evidence type="ECO:0000256" key="2">
    <source>
        <dbReference type="ARBA" id="ARBA00022692"/>
    </source>
</evidence>
<proteinExistence type="predicted"/>
<dbReference type="AlphaFoldDB" id="A0AAN9Z7S7"/>
<keyword evidence="11" id="KW-1185">Reference proteome</keyword>
<sequence>MAWLKGLAGKAEDFLNQIDQNAAVALQGDKKISSSKETLLTEVTWESQTPNRDILSKSTNNWSPVTPATIPTVRSTPNLNNLSPARSTPKKQNDEELISFLNSSEPIPKVEVTTQMSQSLQPEVNMQSETDGHTFVPVKFETLNEKPLNLVNSESSRSSSRRSSPQEIISDTVPTNSVQPTAIVTIDKPNGIIASNHVSDINTENEMLRNELRTLNNEMSLLLQRAKSAERECQNQQVLLSQLQERADLVNQLEQELLTARQQSIAFQEKLRSLQVENEKLVQSNDNNSGKEADKALQEEMEKIKSQHKQEITTMESRIEKMKEELQNCEQKFLEVKQQLSQRDNTTASLQQQLERARSEAQASREELDQYRLRAQRILQDKEKLINELRGEGQNAQDGQDDTIVLELQQLRQERELLREETAQTTARLQAVRDELLEAEKRLETCREQAAETQLKLQEKLAEERKRRQAAEEDCKSHGEELRSVQDELSRQRTLLATRVRERELELTRLRTQLAQRPTSPTDDELESRLHTLTQTLVHKQNTLETVTTEKNALRLQLEKMERKNEEMMTLLQQRQAGVINVNDTDDAKAQIPRFFVETPFDTGMTRRVKRAYSSLDAVSIRTGVFLRRYPLARILVLCYMVLLHLWVMLVLFTYTPQAQ</sequence>
<evidence type="ECO:0000256" key="6">
    <source>
        <dbReference type="ARBA" id="ARBA00023136"/>
    </source>
</evidence>
<dbReference type="InterPro" id="IPR019177">
    <property type="entry name" value="Golgin_subfamily_A_member_5"/>
</dbReference>
<evidence type="ECO:0000256" key="3">
    <source>
        <dbReference type="ARBA" id="ARBA00022989"/>
    </source>
</evidence>
<protein>
    <recommendedName>
        <fullName evidence="12">Golgin-84</fullName>
    </recommendedName>
</protein>
<keyword evidence="2 9" id="KW-0812">Transmembrane</keyword>
<evidence type="ECO:0000256" key="7">
    <source>
        <dbReference type="SAM" id="Coils"/>
    </source>
</evidence>
<evidence type="ECO:0000256" key="1">
    <source>
        <dbReference type="ARBA" id="ARBA00004409"/>
    </source>
</evidence>
<evidence type="ECO:0008006" key="12">
    <source>
        <dbReference type="Google" id="ProtNLM"/>
    </source>
</evidence>
<organism evidence="10 11">
    <name type="scientific">Gryllus longicercus</name>
    <dbReference type="NCBI Taxonomy" id="2509291"/>
    <lineage>
        <taxon>Eukaryota</taxon>
        <taxon>Metazoa</taxon>
        <taxon>Ecdysozoa</taxon>
        <taxon>Arthropoda</taxon>
        <taxon>Hexapoda</taxon>
        <taxon>Insecta</taxon>
        <taxon>Pterygota</taxon>
        <taxon>Neoptera</taxon>
        <taxon>Polyneoptera</taxon>
        <taxon>Orthoptera</taxon>
        <taxon>Ensifera</taxon>
        <taxon>Gryllidea</taxon>
        <taxon>Grylloidea</taxon>
        <taxon>Gryllidae</taxon>
        <taxon>Gryllinae</taxon>
        <taxon>Gryllus</taxon>
    </lineage>
</organism>
<dbReference type="GO" id="GO:0031985">
    <property type="term" value="C:Golgi cisterna"/>
    <property type="evidence" value="ECO:0007669"/>
    <property type="project" value="TreeGrafter"/>
</dbReference>
<name>A0AAN9Z7S7_9ORTH</name>
<dbReference type="PANTHER" id="PTHR13815:SF7">
    <property type="entry name" value="GOLGIN SUBFAMILY A MEMBER 5"/>
    <property type="match status" value="1"/>
</dbReference>